<evidence type="ECO:0000313" key="3">
    <source>
        <dbReference type="Proteomes" id="UP000002012"/>
    </source>
</evidence>
<evidence type="ECO:0000259" key="1">
    <source>
        <dbReference type="Pfam" id="PF03976"/>
    </source>
</evidence>
<dbReference type="Proteomes" id="UP000002012">
    <property type="component" value="Chromosome"/>
</dbReference>
<dbReference type="KEGG" id="dap:Dacet_2760"/>
<accession>D4H5S3</accession>
<dbReference type="eggNOG" id="COG2326">
    <property type="taxonomic scope" value="Bacteria"/>
</dbReference>
<feature type="domain" description="Polyphosphate kinase-2-related" evidence="1">
    <location>
        <begin position="259"/>
        <end position="482"/>
    </location>
</feature>
<dbReference type="PANTHER" id="PTHR34383:SF3">
    <property type="entry name" value="POLYPHOSPHATE:AMP PHOSPHOTRANSFERASE"/>
    <property type="match status" value="1"/>
</dbReference>
<evidence type="ECO:0000313" key="2">
    <source>
        <dbReference type="EMBL" id="ADD69514.1"/>
    </source>
</evidence>
<dbReference type="HOGENOM" id="CLU_033786_0_2_0"/>
<dbReference type="InterPro" id="IPR022489">
    <property type="entry name" value="PolyP_AMP_Tfrase"/>
</dbReference>
<dbReference type="SMR" id="D4H5S3"/>
<keyword evidence="3" id="KW-1185">Reference proteome</keyword>
<dbReference type="PaxDb" id="522772-Dacet_2760"/>
<dbReference type="GO" id="GO:0006797">
    <property type="term" value="P:polyphosphate metabolic process"/>
    <property type="evidence" value="ECO:0007669"/>
    <property type="project" value="InterPro"/>
</dbReference>
<name>D4H5S3_DENA2</name>
<reference evidence="2 3" key="1">
    <citation type="journal article" date="2010" name="Stand. Genomic Sci.">
        <title>Complete genome sequence of Denitrovibrio acetiphilus type strain (N2460).</title>
        <authorList>
            <person name="Kiss H."/>
            <person name="Lang E."/>
            <person name="Lapidus A."/>
            <person name="Copeland A."/>
            <person name="Nolan M."/>
            <person name="Glavina Del Rio T."/>
            <person name="Chen F."/>
            <person name="Lucas S."/>
            <person name="Tice H."/>
            <person name="Cheng J.F."/>
            <person name="Han C."/>
            <person name="Goodwin L."/>
            <person name="Pitluck S."/>
            <person name="Liolios K."/>
            <person name="Pati A."/>
            <person name="Ivanova N."/>
            <person name="Mavromatis K."/>
            <person name="Chen A."/>
            <person name="Palaniappan K."/>
            <person name="Land M."/>
            <person name="Hauser L."/>
            <person name="Chang Y.J."/>
            <person name="Jeffries C.D."/>
            <person name="Detter J.C."/>
            <person name="Brettin T."/>
            <person name="Spring S."/>
            <person name="Rohde M."/>
            <person name="Goker M."/>
            <person name="Woyke T."/>
            <person name="Bristow J."/>
            <person name="Eisen J.A."/>
            <person name="Markowitz V."/>
            <person name="Hugenholtz P."/>
            <person name="Kyrpides N.C."/>
            <person name="Klenk H.P."/>
        </authorList>
    </citation>
    <scope>NUCLEOTIDE SEQUENCE [LARGE SCALE GENOMIC DNA]</scope>
    <source>
        <strain evidence="3">DSM 12809 / NBRC 114555 / N2460</strain>
    </source>
</reference>
<dbReference type="OrthoDB" id="9775224at2"/>
<dbReference type="InterPro" id="IPR022488">
    <property type="entry name" value="PPK2-related"/>
</dbReference>
<sequence>MFEGFLTDSKMPKEEYEAKLLDLRTDLIRTQYKFKEYKRPMLLVLTGIDGAGKGEMANALADVMDSRLMEVKTFWEESSEEAERPYYWRFWNAMPMGGKLGVFFNGWYERAIRMQIEGEEPEAAFVRKMEEAAKFERMLALDGAVIVKVWAHITKKEQKKRHEKFKNSKEVSERANWYYSKYDKITETAETAYRSTHTEFAPWEFIDCTDKRYREIRFLQIILDAMKKALDGLLPKSTTADTNGISFPDRLAGIDLSKTQDNYKKELNSLIAEIKPLAWEAYDKGLSTMLVFEGWDAAGKGGCIRRLLRAVDLRLSKVISIAAPTEEELSRHYLWRFWRQVPRAGCISIFDRSWYGRVLVERIEGYTPPPVWFRAYDEINDFEAHLSDRGMMLLKFFLHISAEEQMNRFQQREDTPWKQHKITEDDYRNRDKTPAYYDAYNEMFFKTDTQNAPWFVIPANDKKFARVQVLKTVRDALIKKLKNNDK</sequence>
<dbReference type="AlphaFoldDB" id="D4H5S3"/>
<dbReference type="InterPro" id="IPR027417">
    <property type="entry name" value="P-loop_NTPase"/>
</dbReference>
<dbReference type="GO" id="GO:0043751">
    <property type="term" value="F:polyphosphate:AMP phosphotransferase activity"/>
    <property type="evidence" value="ECO:0007669"/>
    <property type="project" value="InterPro"/>
</dbReference>
<feature type="domain" description="Polyphosphate kinase-2-related" evidence="1">
    <location>
        <begin position="12"/>
        <end position="229"/>
    </location>
</feature>
<dbReference type="SUPFAM" id="SSF52540">
    <property type="entry name" value="P-loop containing nucleoside triphosphate hydrolases"/>
    <property type="match status" value="2"/>
</dbReference>
<organism evidence="2 3">
    <name type="scientific">Denitrovibrio acetiphilus (strain DSM 12809 / NBRC 114555 / N2460)</name>
    <dbReference type="NCBI Taxonomy" id="522772"/>
    <lineage>
        <taxon>Bacteria</taxon>
        <taxon>Pseudomonadati</taxon>
        <taxon>Deferribacterota</taxon>
        <taxon>Deferribacteres</taxon>
        <taxon>Deferribacterales</taxon>
        <taxon>Geovibrionaceae</taxon>
        <taxon>Denitrovibrio</taxon>
    </lineage>
</organism>
<protein>
    <recommendedName>
        <fullName evidence="1">Polyphosphate kinase-2-related domain-containing protein</fullName>
    </recommendedName>
</protein>
<dbReference type="EMBL" id="CP001968">
    <property type="protein sequence ID" value="ADD69514.1"/>
    <property type="molecule type" value="Genomic_DNA"/>
</dbReference>
<dbReference type="PANTHER" id="PTHR34383">
    <property type="entry name" value="POLYPHOSPHATE:AMP PHOSPHOTRANSFERASE-RELATED"/>
    <property type="match status" value="1"/>
</dbReference>
<dbReference type="NCBIfam" id="TIGR03708">
    <property type="entry name" value="poly_P_AMP_trns"/>
    <property type="match status" value="1"/>
</dbReference>
<dbReference type="Gene3D" id="3.40.50.300">
    <property type="entry name" value="P-loop containing nucleotide triphosphate hydrolases"/>
    <property type="match status" value="2"/>
</dbReference>
<proteinExistence type="predicted"/>
<dbReference type="Pfam" id="PF03976">
    <property type="entry name" value="PPK2"/>
    <property type="match status" value="2"/>
</dbReference>
<dbReference type="RefSeq" id="WP_013012007.1">
    <property type="nucleotide sequence ID" value="NC_013943.1"/>
</dbReference>
<dbReference type="InParanoid" id="D4H5S3"/>
<dbReference type="STRING" id="522772.Dacet_2760"/>
<gene>
    <name evidence="2" type="ordered locus">Dacet_2760</name>
</gene>